<protein>
    <submittedName>
        <fullName evidence="13">ABC-type cobalamin/Fe3+-siderophores transport system, ATPase component</fullName>
    </submittedName>
</protein>
<keyword evidence="4" id="KW-0410">Iron transport</keyword>
<evidence type="ECO:0000256" key="5">
    <source>
        <dbReference type="ARBA" id="ARBA00022741"/>
    </source>
</evidence>
<comment type="subcellular location">
    <subcellularLocation>
        <location evidence="1">Cell membrane</location>
        <topology evidence="1">Peripheral membrane protein</topology>
    </subcellularLocation>
</comment>
<reference evidence="13 14" key="1">
    <citation type="submission" date="2016-10" db="EMBL/GenBank/DDBJ databases">
        <authorList>
            <person name="de Groot N.N."/>
        </authorList>
    </citation>
    <scope>NUCLEOTIDE SEQUENCE [LARGE SCALE GENOMIC DNA]</scope>
    <source>
        <strain evidence="13 14">DSM 3217</strain>
    </source>
</reference>
<feature type="transmembrane region" description="Helical" evidence="11">
    <location>
        <begin position="412"/>
        <end position="432"/>
    </location>
</feature>
<dbReference type="SUPFAM" id="SSF52540">
    <property type="entry name" value="P-loop containing nucleoside triphosphate hydrolases"/>
    <property type="match status" value="1"/>
</dbReference>
<sequence length="456" mass="51990">MENKRIHRPEMEVRDLCFAYGKNRVLKGINLQVEKGKITTIMGANGCGKSTLFNVMTKNLVPMGGQVFLRGKNIWNLGQKEYARQVAIVHQHNTAPGDMTVRELIRLGRTPYKEIFHGHKHCKMPEENMDEDYVDWAMKVTGVDELKDREMARLSGGQRQRVWIAMALAQDTKILFLDEPTTYLDIRYQIEILELVQKLNRNYGITIIMVLHDINQAIAFSHCIIGLKNGKVQVCGLPKDVITKENLKSLYGISLSVTEEGGEKVVVVSRRDGETPRNKEVIARPRAFGQKKEAEEEKKKSPKNKRKKSRSKVVRALWAALGCVCLTLGTVGVVLPILPTVPFYLVTIFCFAKSSDRLYQWFTDTKLYHKHLENFVKHRAMTVKTKAAIMISVTAVMAFGFIMMHSVPIGRIILACVWVMHLIIFLFVIKTISREEEERLKKIDGKNDIGESVNYD</sequence>
<dbReference type="InterPro" id="IPR017871">
    <property type="entry name" value="ABC_transporter-like_CS"/>
</dbReference>
<dbReference type="InterPro" id="IPR051535">
    <property type="entry name" value="Siderophore_ABC-ATPase"/>
</dbReference>
<evidence type="ECO:0000256" key="3">
    <source>
        <dbReference type="ARBA" id="ARBA00022475"/>
    </source>
</evidence>
<evidence type="ECO:0000256" key="4">
    <source>
        <dbReference type="ARBA" id="ARBA00022496"/>
    </source>
</evidence>
<feature type="transmembrane region" description="Helical" evidence="11">
    <location>
        <begin position="341"/>
        <end position="359"/>
    </location>
</feature>
<evidence type="ECO:0000256" key="2">
    <source>
        <dbReference type="ARBA" id="ARBA00022448"/>
    </source>
</evidence>
<dbReference type="InterPro" id="IPR007401">
    <property type="entry name" value="DUF454"/>
</dbReference>
<feature type="region of interest" description="Disordered" evidence="10">
    <location>
        <begin position="287"/>
        <end position="308"/>
    </location>
</feature>
<organism evidence="13 14">
    <name type="scientific">Eubacterium oxidoreducens</name>
    <dbReference type="NCBI Taxonomy" id="1732"/>
    <lineage>
        <taxon>Bacteria</taxon>
        <taxon>Bacillati</taxon>
        <taxon>Bacillota</taxon>
        <taxon>Clostridia</taxon>
        <taxon>Eubacteriales</taxon>
        <taxon>Eubacteriaceae</taxon>
        <taxon>Eubacterium</taxon>
    </lineage>
</organism>
<evidence type="ECO:0000256" key="8">
    <source>
        <dbReference type="ARBA" id="ARBA00023065"/>
    </source>
</evidence>
<dbReference type="GO" id="GO:0006826">
    <property type="term" value="P:iron ion transport"/>
    <property type="evidence" value="ECO:0007669"/>
    <property type="project" value="UniProtKB-KW"/>
</dbReference>
<dbReference type="RefSeq" id="WP_176762224.1">
    <property type="nucleotide sequence ID" value="NZ_FMXR01000004.1"/>
</dbReference>
<dbReference type="AlphaFoldDB" id="A0A1G6A4B8"/>
<evidence type="ECO:0000259" key="12">
    <source>
        <dbReference type="PROSITE" id="PS50893"/>
    </source>
</evidence>
<evidence type="ECO:0000256" key="1">
    <source>
        <dbReference type="ARBA" id="ARBA00004202"/>
    </source>
</evidence>
<keyword evidence="3" id="KW-1003">Cell membrane</keyword>
<evidence type="ECO:0000256" key="7">
    <source>
        <dbReference type="ARBA" id="ARBA00023004"/>
    </source>
</evidence>
<dbReference type="Pfam" id="PF00005">
    <property type="entry name" value="ABC_tran"/>
    <property type="match status" value="1"/>
</dbReference>
<dbReference type="PANTHER" id="PTHR42771">
    <property type="entry name" value="IRON(3+)-HYDROXAMATE IMPORT ATP-BINDING PROTEIN FHUC"/>
    <property type="match status" value="1"/>
</dbReference>
<keyword evidence="11" id="KW-1133">Transmembrane helix</keyword>
<dbReference type="PROSITE" id="PS50893">
    <property type="entry name" value="ABC_TRANSPORTER_2"/>
    <property type="match status" value="1"/>
</dbReference>
<name>A0A1G6A4B8_EUBOX</name>
<dbReference type="FunFam" id="3.40.50.300:FF:000134">
    <property type="entry name" value="Iron-enterobactin ABC transporter ATP-binding protein"/>
    <property type="match status" value="1"/>
</dbReference>
<dbReference type="GO" id="GO:0005524">
    <property type="term" value="F:ATP binding"/>
    <property type="evidence" value="ECO:0007669"/>
    <property type="project" value="UniProtKB-KW"/>
</dbReference>
<dbReference type="Pfam" id="PF04304">
    <property type="entry name" value="DUF454"/>
    <property type="match status" value="1"/>
</dbReference>
<keyword evidence="14" id="KW-1185">Reference proteome</keyword>
<feature type="transmembrane region" description="Helical" evidence="11">
    <location>
        <begin position="387"/>
        <end position="406"/>
    </location>
</feature>
<dbReference type="GO" id="GO:0005886">
    <property type="term" value="C:plasma membrane"/>
    <property type="evidence" value="ECO:0007669"/>
    <property type="project" value="UniProtKB-SubCell"/>
</dbReference>
<feature type="transmembrane region" description="Helical" evidence="11">
    <location>
        <begin position="313"/>
        <end position="335"/>
    </location>
</feature>
<keyword evidence="2" id="KW-0813">Transport</keyword>
<dbReference type="GO" id="GO:0016887">
    <property type="term" value="F:ATP hydrolysis activity"/>
    <property type="evidence" value="ECO:0007669"/>
    <property type="project" value="InterPro"/>
</dbReference>
<evidence type="ECO:0000256" key="9">
    <source>
        <dbReference type="ARBA" id="ARBA00023136"/>
    </source>
</evidence>
<dbReference type="InterPro" id="IPR003439">
    <property type="entry name" value="ABC_transporter-like_ATP-bd"/>
</dbReference>
<dbReference type="SMART" id="SM00382">
    <property type="entry name" value="AAA"/>
    <property type="match status" value="1"/>
</dbReference>
<dbReference type="PROSITE" id="PS00211">
    <property type="entry name" value="ABC_TRANSPORTER_1"/>
    <property type="match status" value="1"/>
</dbReference>
<keyword evidence="6" id="KW-0067">ATP-binding</keyword>
<evidence type="ECO:0000256" key="6">
    <source>
        <dbReference type="ARBA" id="ARBA00022840"/>
    </source>
</evidence>
<evidence type="ECO:0000256" key="10">
    <source>
        <dbReference type="SAM" id="MobiDB-lite"/>
    </source>
</evidence>
<dbReference type="CDD" id="cd03214">
    <property type="entry name" value="ABC_Iron-Siderophores_B12_Hemin"/>
    <property type="match status" value="1"/>
</dbReference>
<proteinExistence type="predicted"/>
<dbReference type="InterPro" id="IPR003593">
    <property type="entry name" value="AAA+_ATPase"/>
</dbReference>
<gene>
    <name evidence="13" type="ORF">SAMN02910417_00209</name>
</gene>
<evidence type="ECO:0000256" key="11">
    <source>
        <dbReference type="SAM" id="Phobius"/>
    </source>
</evidence>
<evidence type="ECO:0000313" key="13">
    <source>
        <dbReference type="EMBL" id="SDB02873.1"/>
    </source>
</evidence>
<dbReference type="Gene3D" id="3.40.50.300">
    <property type="entry name" value="P-loop containing nucleotide triphosphate hydrolases"/>
    <property type="match status" value="1"/>
</dbReference>
<keyword evidence="5" id="KW-0547">Nucleotide-binding</keyword>
<keyword evidence="8" id="KW-0406">Ion transport</keyword>
<dbReference type="PANTHER" id="PTHR42771:SF10">
    <property type="entry name" value="FERRICHROME TRANSPORT ATP-BINDING PROTEIN FHUC"/>
    <property type="match status" value="1"/>
</dbReference>
<evidence type="ECO:0000313" key="14">
    <source>
        <dbReference type="Proteomes" id="UP000199228"/>
    </source>
</evidence>
<dbReference type="InterPro" id="IPR027417">
    <property type="entry name" value="P-loop_NTPase"/>
</dbReference>
<dbReference type="Proteomes" id="UP000199228">
    <property type="component" value="Unassembled WGS sequence"/>
</dbReference>
<accession>A0A1G6A4B8</accession>
<feature type="compositionally biased region" description="Basic and acidic residues" evidence="10">
    <location>
        <begin position="290"/>
        <end position="299"/>
    </location>
</feature>
<feature type="domain" description="ABC transporter" evidence="12">
    <location>
        <begin position="11"/>
        <end position="254"/>
    </location>
</feature>
<keyword evidence="9 11" id="KW-0472">Membrane</keyword>
<dbReference type="STRING" id="1732.SAMN02910417_00209"/>
<keyword evidence="7" id="KW-0408">Iron</keyword>
<dbReference type="EMBL" id="FMXR01000004">
    <property type="protein sequence ID" value="SDB02873.1"/>
    <property type="molecule type" value="Genomic_DNA"/>
</dbReference>
<keyword evidence="11" id="KW-0812">Transmembrane</keyword>